<feature type="compositionally biased region" description="Low complexity" evidence="11">
    <location>
        <begin position="441"/>
        <end position="459"/>
    </location>
</feature>
<evidence type="ECO:0000256" key="4">
    <source>
        <dbReference type="ARBA" id="ARBA00022664"/>
    </source>
</evidence>
<feature type="compositionally biased region" description="Low complexity" evidence="11">
    <location>
        <begin position="354"/>
        <end position="366"/>
    </location>
</feature>
<accession>A0A553RBM8</accession>
<comment type="caution">
    <text evidence="12">The sequence shown here is derived from an EMBL/GenBank/DDBJ whole genome shotgun (WGS) entry which is preliminary data.</text>
</comment>
<keyword evidence="6" id="KW-0539">Nucleus</keyword>
<feature type="compositionally biased region" description="Polar residues" evidence="11">
    <location>
        <begin position="324"/>
        <end position="339"/>
    </location>
</feature>
<keyword evidence="10" id="KW-0175">Coiled coil</keyword>
<evidence type="ECO:0000256" key="7">
    <source>
        <dbReference type="ARBA" id="ARBA00032336"/>
    </source>
</evidence>
<reference evidence="12 13" key="1">
    <citation type="journal article" date="2019" name="Sci. Data">
        <title>Hybrid genome assembly and annotation of Danionella translucida.</title>
        <authorList>
            <person name="Kadobianskyi M."/>
            <person name="Schulze L."/>
            <person name="Schuelke M."/>
            <person name="Judkewitz B."/>
        </authorList>
    </citation>
    <scope>NUCLEOTIDE SEQUENCE [LARGE SCALE GENOMIC DNA]</scope>
    <source>
        <strain evidence="12 13">Bolton</strain>
    </source>
</reference>
<keyword evidence="5" id="KW-0508">mRNA splicing</keyword>
<dbReference type="InterPro" id="IPR033757">
    <property type="entry name" value="WTAP"/>
</dbReference>
<evidence type="ECO:0000256" key="8">
    <source>
        <dbReference type="ARBA" id="ARBA00032703"/>
    </source>
</evidence>
<comment type="subcellular location">
    <subcellularLocation>
        <location evidence="1">Nucleus</location>
    </subcellularLocation>
</comment>
<evidence type="ECO:0000313" key="12">
    <source>
        <dbReference type="EMBL" id="TRY99598.1"/>
    </source>
</evidence>
<dbReference type="EMBL" id="SRMA01025059">
    <property type="protein sequence ID" value="TRY99597.1"/>
    <property type="molecule type" value="Genomic_DNA"/>
</dbReference>
<dbReference type="GO" id="GO:0016556">
    <property type="term" value="P:mRNA modification"/>
    <property type="evidence" value="ECO:0007669"/>
    <property type="project" value="InterPro"/>
</dbReference>
<evidence type="ECO:0000256" key="11">
    <source>
        <dbReference type="SAM" id="MobiDB-lite"/>
    </source>
</evidence>
<protein>
    <recommendedName>
        <fullName evidence="3">Pre-mRNA-splicing regulator WTAP</fullName>
    </recommendedName>
    <alternativeName>
        <fullName evidence="9">Female-lethal(2)D homolog</fullName>
    </alternativeName>
    <alternativeName>
        <fullName evidence="8">WT1-associated protein</fullName>
    </alternativeName>
    <alternativeName>
        <fullName evidence="7">Wilms tumor 1-associating protein</fullName>
    </alternativeName>
</protein>
<organism evidence="12 13">
    <name type="scientific">Danionella cerebrum</name>
    <dbReference type="NCBI Taxonomy" id="2873325"/>
    <lineage>
        <taxon>Eukaryota</taxon>
        <taxon>Metazoa</taxon>
        <taxon>Chordata</taxon>
        <taxon>Craniata</taxon>
        <taxon>Vertebrata</taxon>
        <taxon>Euteleostomi</taxon>
        <taxon>Actinopterygii</taxon>
        <taxon>Neopterygii</taxon>
        <taxon>Teleostei</taxon>
        <taxon>Ostariophysi</taxon>
        <taxon>Cypriniformes</taxon>
        <taxon>Danionidae</taxon>
        <taxon>Danioninae</taxon>
        <taxon>Danionella</taxon>
    </lineage>
</organism>
<evidence type="ECO:0000256" key="1">
    <source>
        <dbReference type="ARBA" id="ARBA00004123"/>
    </source>
</evidence>
<evidence type="ECO:0000256" key="5">
    <source>
        <dbReference type="ARBA" id="ARBA00023187"/>
    </source>
</evidence>
<name>A0A553RBM8_9TELE</name>
<dbReference type="GO" id="GO:0000381">
    <property type="term" value="P:regulation of alternative mRNA splicing, via spliceosome"/>
    <property type="evidence" value="ECO:0007669"/>
    <property type="project" value="InterPro"/>
</dbReference>
<sequence>MTNEEPLPKKVRLSESDMKTLTREELCTRWKQHEAYVQMLETKYADLNSNDVTGLKESEEKLKQQQQESARRENILVMRLATKEQEMQECTNQIQYLKQVQQPSAAQLRSSMVDPAVNLFFLKMKTELEQTKDKLEQAQNELSAWKFTPDRSAGETFVSALMVQKPEGIGTVPEEAVTSEMSPFQPMLEIFLQTGKKLMAKCRMLIQENQELGRQLSQGRIAQLEAELALQKKYSDELKSSQDELNDFIIQLDEEVEGMQSTILVLQQQLKDSRQQLSQMNQSQGTSAGMGPSRTSPSADPSMQSEPANTSSSNMGKDCGRVSNGPSNGNSQRGASGSSLYRDASSADEDYPTSPSVSSPSHGGVSKLSNHSEDTVSQRAGEGYATQLSAGYESVDSPTGSETSVTQHSNDTDSNADSHEVVSKGCRTAGMRHSSHNGLDSSAATVAASTSNASTGSVL</sequence>
<comment type="similarity">
    <text evidence="2">Belongs to the fl(2)d family.</text>
</comment>
<feature type="compositionally biased region" description="Polar residues" evidence="11">
    <location>
        <begin position="396"/>
        <end position="415"/>
    </location>
</feature>
<gene>
    <name evidence="12" type="ORF">DNTS_007912</name>
</gene>
<dbReference type="Pfam" id="PF17098">
    <property type="entry name" value="Wtap"/>
    <property type="match status" value="1"/>
</dbReference>
<feature type="coiled-coil region" evidence="10">
    <location>
        <begin position="55"/>
        <end position="148"/>
    </location>
</feature>
<evidence type="ECO:0000256" key="10">
    <source>
        <dbReference type="SAM" id="Coils"/>
    </source>
</evidence>
<dbReference type="PANTHER" id="PTHR15217">
    <property type="entry name" value="WILMS' TUMOR 1-ASSOCIATING PROTEIN"/>
    <property type="match status" value="1"/>
</dbReference>
<dbReference type="PANTHER" id="PTHR15217:SF0">
    <property type="entry name" value="PRE-MRNA-SPLICING REGULATOR WTAP"/>
    <property type="match status" value="1"/>
</dbReference>
<evidence type="ECO:0000313" key="13">
    <source>
        <dbReference type="Proteomes" id="UP000316079"/>
    </source>
</evidence>
<proteinExistence type="inferred from homology"/>
<evidence type="ECO:0000256" key="6">
    <source>
        <dbReference type="ARBA" id="ARBA00023242"/>
    </source>
</evidence>
<keyword evidence="13" id="KW-1185">Reference proteome</keyword>
<feature type="compositionally biased region" description="Polar residues" evidence="11">
    <location>
        <begin position="274"/>
        <end position="315"/>
    </location>
</feature>
<reference evidence="12" key="2">
    <citation type="submission" date="2019-04" db="EMBL/GenBank/DDBJ databases">
        <authorList>
            <person name="Kadobianskyi M."/>
            <person name="Schulze L."/>
            <person name="Schuelke M."/>
            <person name="Judkewitz B."/>
        </authorList>
    </citation>
    <scope>NUCLEOTIDE SEQUENCE</scope>
    <source>
        <strain evidence="12">Bolton</strain>
        <tissue evidence="12">Whole-body</tissue>
    </source>
</reference>
<dbReference type="OrthoDB" id="3366661at2759"/>
<dbReference type="AlphaFoldDB" id="A0A553RBM8"/>
<dbReference type="Proteomes" id="UP000316079">
    <property type="component" value="Unassembled WGS sequence"/>
</dbReference>
<evidence type="ECO:0000256" key="2">
    <source>
        <dbReference type="ARBA" id="ARBA00010313"/>
    </source>
</evidence>
<dbReference type="STRING" id="623744.A0A553RBM8"/>
<dbReference type="EMBL" id="SRMA01025059">
    <property type="protein sequence ID" value="TRY99598.1"/>
    <property type="molecule type" value="Genomic_DNA"/>
</dbReference>
<keyword evidence="4" id="KW-0507">mRNA processing</keyword>
<feature type="region of interest" description="Disordered" evidence="11">
    <location>
        <begin position="274"/>
        <end position="459"/>
    </location>
</feature>
<dbReference type="GO" id="GO:0005634">
    <property type="term" value="C:nucleus"/>
    <property type="evidence" value="ECO:0007669"/>
    <property type="project" value="UniProtKB-SubCell"/>
</dbReference>
<evidence type="ECO:0000256" key="9">
    <source>
        <dbReference type="ARBA" id="ARBA00033097"/>
    </source>
</evidence>
<evidence type="ECO:0000256" key="3">
    <source>
        <dbReference type="ARBA" id="ARBA00017540"/>
    </source>
</evidence>
<dbReference type="GO" id="GO:0008380">
    <property type="term" value="P:RNA splicing"/>
    <property type="evidence" value="ECO:0007669"/>
    <property type="project" value="UniProtKB-KW"/>
</dbReference>
<dbReference type="GO" id="GO:0006397">
    <property type="term" value="P:mRNA processing"/>
    <property type="evidence" value="ECO:0007669"/>
    <property type="project" value="UniProtKB-KW"/>
</dbReference>